<evidence type="ECO:0000313" key="4">
    <source>
        <dbReference type="RefSeq" id="XP_072842104.1"/>
    </source>
</evidence>
<dbReference type="PANTHER" id="PTHR23351">
    <property type="entry name" value="FOS TRANSCRIPTION FACTOR-RELATED"/>
    <property type="match status" value="1"/>
</dbReference>
<dbReference type="Proteomes" id="UP001652642">
    <property type="component" value="Chromosome 1"/>
</dbReference>
<feature type="region of interest" description="Disordered" evidence="1">
    <location>
        <begin position="236"/>
        <end position="285"/>
    </location>
</feature>
<sequence length="349" mass="38083">MDCIDARCSTITVRSVDWGPRGRQEIGAPGATQGRKPPPRTPVLTAAPEATRRKQRGKAPLPLSRFLIGAAAVAAARGAEAAPVPRPGPSPSRRSPSSFPRSQRAPRDFHELADRFRGKGGRGAAIQGGGAGFSPAGLCLEGEAPGKHAPRAVGQVSRGCPGSSRARRRRRDAPRRVSRLEGAWRLTLPRQLPRAPSTRAHTRPRPGTLDAFGLPSGWWWKQKRASSAGMSHGLAAAAASTLQRSSSSEGAQQSHEEDERKVRRREKNRVAAQRSRKKQTQKADKLHEEYECLEQENISLKREIGKLTDELKHLSEALRNHEKVCPLLHCSLNFGLIPRPDILSSPLPR</sequence>
<evidence type="ECO:0000313" key="3">
    <source>
        <dbReference type="Proteomes" id="UP001652642"/>
    </source>
</evidence>
<dbReference type="Pfam" id="PF00170">
    <property type="entry name" value="bZIP_1"/>
    <property type="match status" value="1"/>
</dbReference>
<dbReference type="InterPro" id="IPR000837">
    <property type="entry name" value="AP-1"/>
</dbReference>
<dbReference type="PANTHER" id="PTHR23351:SF13">
    <property type="entry name" value="BASIC LEUCINE ZIPPER TRANSCRIPTIONAL FACTOR ATF-LIKE 3"/>
    <property type="match status" value="1"/>
</dbReference>
<proteinExistence type="predicted"/>
<gene>
    <name evidence="4" type="primary">BATF3</name>
</gene>
<name>A0ABM5F9M7_9SAUR</name>
<keyword evidence="3" id="KW-1185">Reference proteome</keyword>
<reference evidence="3" key="1">
    <citation type="submission" date="2025-05" db="UniProtKB">
        <authorList>
            <consortium name="RefSeq"/>
        </authorList>
    </citation>
    <scope>NUCLEOTIDE SEQUENCE [LARGE SCALE GENOMIC DNA]</scope>
</reference>
<feature type="region of interest" description="Disordered" evidence="1">
    <location>
        <begin position="147"/>
        <end position="213"/>
    </location>
</feature>
<feature type="compositionally biased region" description="Low complexity" evidence="1">
    <location>
        <begin position="91"/>
        <end position="103"/>
    </location>
</feature>
<dbReference type="InterPro" id="IPR004827">
    <property type="entry name" value="bZIP"/>
</dbReference>
<dbReference type="SUPFAM" id="SSF57959">
    <property type="entry name" value="Leucine zipper domain"/>
    <property type="match status" value="1"/>
</dbReference>
<dbReference type="PROSITE" id="PS00036">
    <property type="entry name" value="BZIP_BASIC"/>
    <property type="match status" value="1"/>
</dbReference>
<dbReference type="PRINTS" id="PR00042">
    <property type="entry name" value="LEUZIPPRFOS"/>
</dbReference>
<reference evidence="4" key="2">
    <citation type="submission" date="2025-08" db="UniProtKB">
        <authorList>
            <consortium name="RefSeq"/>
        </authorList>
    </citation>
    <scope>IDENTIFICATION</scope>
</reference>
<evidence type="ECO:0000259" key="2">
    <source>
        <dbReference type="PROSITE" id="PS50217"/>
    </source>
</evidence>
<protein>
    <submittedName>
        <fullName evidence="4">Basic leucine zipper transcriptional factor ATF-like 3</fullName>
    </submittedName>
</protein>
<evidence type="ECO:0000256" key="1">
    <source>
        <dbReference type="SAM" id="MobiDB-lite"/>
    </source>
</evidence>
<dbReference type="InterPro" id="IPR046347">
    <property type="entry name" value="bZIP_sf"/>
</dbReference>
<dbReference type="RefSeq" id="XP_072842104.1">
    <property type="nucleotide sequence ID" value="XM_072986003.1"/>
</dbReference>
<feature type="region of interest" description="Disordered" evidence="1">
    <location>
        <begin position="79"/>
        <end position="108"/>
    </location>
</feature>
<dbReference type="CDD" id="cd14701">
    <property type="entry name" value="bZIP_BATF"/>
    <property type="match status" value="1"/>
</dbReference>
<accession>A0ABM5F9M7</accession>
<feature type="compositionally biased region" description="Low complexity" evidence="1">
    <location>
        <begin position="236"/>
        <end position="248"/>
    </location>
</feature>
<dbReference type="PROSITE" id="PS50217">
    <property type="entry name" value="BZIP"/>
    <property type="match status" value="1"/>
</dbReference>
<organism evidence="3 4">
    <name type="scientific">Pogona vitticeps</name>
    <name type="common">central bearded dragon</name>
    <dbReference type="NCBI Taxonomy" id="103695"/>
    <lineage>
        <taxon>Eukaryota</taxon>
        <taxon>Metazoa</taxon>
        <taxon>Chordata</taxon>
        <taxon>Craniata</taxon>
        <taxon>Vertebrata</taxon>
        <taxon>Euteleostomi</taxon>
        <taxon>Lepidosauria</taxon>
        <taxon>Squamata</taxon>
        <taxon>Bifurcata</taxon>
        <taxon>Unidentata</taxon>
        <taxon>Episquamata</taxon>
        <taxon>Toxicofera</taxon>
        <taxon>Iguania</taxon>
        <taxon>Acrodonta</taxon>
        <taxon>Agamidae</taxon>
        <taxon>Amphibolurinae</taxon>
        <taxon>Pogona</taxon>
    </lineage>
</organism>
<dbReference type="Gene3D" id="1.20.5.170">
    <property type="match status" value="1"/>
</dbReference>
<dbReference type="GeneID" id="110079503"/>
<feature type="region of interest" description="Disordered" evidence="1">
    <location>
        <begin position="17"/>
        <end position="62"/>
    </location>
</feature>
<feature type="domain" description="BZIP" evidence="2">
    <location>
        <begin position="258"/>
        <end position="321"/>
    </location>
</feature>
<dbReference type="SMART" id="SM00338">
    <property type="entry name" value="BRLZ"/>
    <property type="match status" value="1"/>
</dbReference>